<comment type="caution">
    <text evidence="2">The sequence shown here is derived from an EMBL/GenBank/DDBJ whole genome shotgun (WGS) entry which is preliminary data.</text>
</comment>
<evidence type="ECO:0000313" key="3">
    <source>
        <dbReference type="Proteomes" id="UP000266723"/>
    </source>
</evidence>
<dbReference type="Proteomes" id="UP000266723">
    <property type="component" value="Unassembled WGS sequence"/>
</dbReference>
<reference evidence="2 3" key="1">
    <citation type="journal article" date="2020" name="BMC Genomics">
        <title>Intraspecific diversification of the crop wild relative Brassica cretica Lam. using demographic model selection.</title>
        <authorList>
            <person name="Kioukis A."/>
            <person name="Michalopoulou V.A."/>
            <person name="Briers L."/>
            <person name="Pirintsos S."/>
            <person name="Studholme D.J."/>
            <person name="Pavlidis P."/>
            <person name="Sarris P.F."/>
        </authorList>
    </citation>
    <scope>NUCLEOTIDE SEQUENCE [LARGE SCALE GENOMIC DNA]</scope>
    <source>
        <strain evidence="3">cv. PFS-1207/04</strain>
    </source>
</reference>
<protein>
    <submittedName>
        <fullName evidence="2">Uncharacterized protein</fullName>
    </submittedName>
</protein>
<sequence length="110" mass="12840">MSTKFLVVDCDSSYIMILGRSSASLNRRILPSKTRTKPSTPRATRSVDYGLRSALRQLWRHPTPGRARISQLRHWEETHQRAKRPMMLRPTTWRTANRSPNPIKMPQTEQ</sequence>
<keyword evidence="3" id="KW-1185">Reference proteome</keyword>
<proteinExistence type="predicted"/>
<dbReference type="EMBL" id="QGKV02000759">
    <property type="protein sequence ID" value="KAF3564487.1"/>
    <property type="molecule type" value="Genomic_DNA"/>
</dbReference>
<name>A0ABQ7CX34_BRACR</name>
<organism evidence="2 3">
    <name type="scientific">Brassica cretica</name>
    <name type="common">Mustard</name>
    <dbReference type="NCBI Taxonomy" id="69181"/>
    <lineage>
        <taxon>Eukaryota</taxon>
        <taxon>Viridiplantae</taxon>
        <taxon>Streptophyta</taxon>
        <taxon>Embryophyta</taxon>
        <taxon>Tracheophyta</taxon>
        <taxon>Spermatophyta</taxon>
        <taxon>Magnoliopsida</taxon>
        <taxon>eudicotyledons</taxon>
        <taxon>Gunneridae</taxon>
        <taxon>Pentapetalae</taxon>
        <taxon>rosids</taxon>
        <taxon>malvids</taxon>
        <taxon>Brassicales</taxon>
        <taxon>Brassicaceae</taxon>
        <taxon>Brassiceae</taxon>
        <taxon>Brassica</taxon>
    </lineage>
</organism>
<evidence type="ECO:0000256" key="1">
    <source>
        <dbReference type="SAM" id="MobiDB-lite"/>
    </source>
</evidence>
<accession>A0ABQ7CX34</accession>
<gene>
    <name evidence="2" type="ORF">DY000_02014329</name>
</gene>
<feature type="region of interest" description="Disordered" evidence="1">
    <location>
        <begin position="77"/>
        <end position="110"/>
    </location>
</feature>
<evidence type="ECO:0000313" key="2">
    <source>
        <dbReference type="EMBL" id="KAF3564487.1"/>
    </source>
</evidence>